<dbReference type="Proteomes" id="UP001060325">
    <property type="component" value="Chromosome"/>
</dbReference>
<dbReference type="Gene3D" id="1.10.10.60">
    <property type="entry name" value="Homeodomain-like"/>
    <property type="match status" value="1"/>
</dbReference>
<keyword evidence="2" id="KW-0238">DNA-binding</keyword>
<evidence type="ECO:0000313" key="5">
    <source>
        <dbReference type="EMBL" id="UTT43331.1"/>
    </source>
</evidence>
<dbReference type="PANTHER" id="PTHR43280">
    <property type="entry name" value="ARAC-FAMILY TRANSCRIPTIONAL REGULATOR"/>
    <property type="match status" value="1"/>
</dbReference>
<organism evidence="5 6">
    <name type="scientific">Exiguobacterium aurantiacum</name>
    <dbReference type="NCBI Taxonomy" id="33987"/>
    <lineage>
        <taxon>Bacteria</taxon>
        <taxon>Bacillati</taxon>
        <taxon>Bacillota</taxon>
        <taxon>Bacilli</taxon>
        <taxon>Bacillales</taxon>
        <taxon>Bacillales Family XII. Incertae Sedis</taxon>
        <taxon>Exiguobacterium</taxon>
    </lineage>
</organism>
<evidence type="ECO:0000256" key="2">
    <source>
        <dbReference type="ARBA" id="ARBA00023125"/>
    </source>
</evidence>
<evidence type="ECO:0000256" key="1">
    <source>
        <dbReference type="ARBA" id="ARBA00023015"/>
    </source>
</evidence>
<protein>
    <submittedName>
        <fullName evidence="5">Helix-turn-helix transcriptional regulator</fullName>
    </submittedName>
</protein>
<dbReference type="InterPro" id="IPR018060">
    <property type="entry name" value="HTH_AraC"/>
</dbReference>
<dbReference type="PROSITE" id="PS01124">
    <property type="entry name" value="HTH_ARAC_FAMILY_2"/>
    <property type="match status" value="1"/>
</dbReference>
<dbReference type="EMBL" id="CP101462">
    <property type="protein sequence ID" value="UTT43331.1"/>
    <property type="molecule type" value="Genomic_DNA"/>
</dbReference>
<dbReference type="SMART" id="SM00342">
    <property type="entry name" value="HTH_ARAC"/>
    <property type="match status" value="1"/>
</dbReference>
<evidence type="ECO:0000313" key="6">
    <source>
        <dbReference type="Proteomes" id="UP001060325"/>
    </source>
</evidence>
<feature type="domain" description="HTH araC/xylS-type" evidence="4">
    <location>
        <begin position="145"/>
        <end position="244"/>
    </location>
</feature>
<name>A0ABY5FP47_9BACL</name>
<dbReference type="InterPro" id="IPR009057">
    <property type="entry name" value="Homeodomain-like_sf"/>
</dbReference>
<accession>A0ABY5FP47</accession>
<dbReference type="SUPFAM" id="SSF46689">
    <property type="entry name" value="Homeodomain-like"/>
    <property type="match status" value="1"/>
</dbReference>
<keyword evidence="1" id="KW-0805">Transcription regulation</keyword>
<evidence type="ECO:0000256" key="3">
    <source>
        <dbReference type="ARBA" id="ARBA00023163"/>
    </source>
</evidence>
<proteinExistence type="predicted"/>
<reference evidence="5" key="1">
    <citation type="submission" date="2022-07" db="EMBL/GenBank/DDBJ databases">
        <title>Complete genome of CX2.</title>
        <authorList>
            <person name="Cao G."/>
        </authorList>
    </citation>
    <scope>NUCLEOTIDE SEQUENCE</scope>
    <source>
        <strain evidence="5">CX2</strain>
    </source>
</reference>
<dbReference type="Pfam" id="PF12833">
    <property type="entry name" value="HTH_18"/>
    <property type="match status" value="1"/>
</dbReference>
<keyword evidence="3" id="KW-0804">Transcription</keyword>
<dbReference type="RefSeq" id="WP_255177738.1">
    <property type="nucleotide sequence ID" value="NZ_CP101462.1"/>
</dbReference>
<evidence type="ECO:0000259" key="4">
    <source>
        <dbReference type="PROSITE" id="PS01124"/>
    </source>
</evidence>
<dbReference type="PANTHER" id="PTHR43280:SF2">
    <property type="entry name" value="HTH-TYPE TRANSCRIPTIONAL REGULATOR EXSA"/>
    <property type="match status" value="1"/>
</dbReference>
<sequence length="247" mass="28526">MENKIKRQFLNHLHRDKNLFDDFQHVDNFYTLDQQIVSALRSAHPIRAEQLLETLTLDLLKLPVADEYMSVRFYYRGLVYHVIRLIPVDNPNVQTALNYTSALLILIDELTTTLDFLYAIPVIVDHLTKMMAFLSPPVSTNPNVTTTIHLIEDHLKEPDLSLPWIAQQIGLSNNYLSALFKQEVGESVPERIRRRRIDASIADLLGTTLPICAIGEKYCFASCTAYINTFKTYKQMTPLQYRQLFHT</sequence>
<keyword evidence="6" id="KW-1185">Reference proteome</keyword>
<gene>
    <name evidence="5" type="ORF">NMQ00_02180</name>
</gene>